<dbReference type="Proteomes" id="UP000055590">
    <property type="component" value="Chromosome"/>
</dbReference>
<feature type="transmembrane region" description="Helical" evidence="1">
    <location>
        <begin position="12"/>
        <end position="35"/>
    </location>
</feature>
<sequence length="146" mass="16441">MLRRKSRATERASIFDTGSSAFLLVAAVALGGVGIVEHSTLHIVFSALGVFLAIRQLRYWLKGPATKMDWWYTHMGNMLGACIGTVTAFLVVNVPRFGLQRYALYFWMGPGILGGIAIIFWTRFYRWRFEGRSRRPAKEAETPPVA</sequence>
<proteinExistence type="predicted"/>
<keyword evidence="3" id="KW-1185">Reference proteome</keyword>
<keyword evidence="1" id="KW-0812">Transmembrane</keyword>
<evidence type="ECO:0000256" key="1">
    <source>
        <dbReference type="SAM" id="Phobius"/>
    </source>
</evidence>
<reference evidence="2 3" key="1">
    <citation type="submission" date="2015-08" db="EMBL/GenBank/DDBJ databases">
        <authorList>
            <person name="Babu N.S."/>
            <person name="Beckwith C.J."/>
            <person name="Beseler K.G."/>
            <person name="Brison A."/>
            <person name="Carone J.V."/>
            <person name="Caskin T.P."/>
            <person name="Diamond M."/>
            <person name="Durham M.E."/>
            <person name="Foxe J.M."/>
            <person name="Go M."/>
            <person name="Henderson B.A."/>
            <person name="Jones I.B."/>
            <person name="McGettigan J.A."/>
            <person name="Micheletti S.J."/>
            <person name="Nasrallah M.E."/>
            <person name="Ortiz D."/>
            <person name="Piller C.R."/>
            <person name="Privatt S.R."/>
            <person name="Schneider S.L."/>
            <person name="Sharp S."/>
            <person name="Smith T.C."/>
            <person name="Stanton J.D."/>
            <person name="Ullery H.E."/>
            <person name="Wilson R.J."/>
            <person name="Serrano M.G."/>
            <person name="Buck G."/>
            <person name="Lee V."/>
            <person name="Wang Y."/>
            <person name="Carvalho R."/>
            <person name="Voegtly L."/>
            <person name="Shi R."/>
            <person name="Duckworth R."/>
            <person name="Johnson A."/>
            <person name="Loviza R."/>
            <person name="Walstead R."/>
            <person name="Shah Z."/>
            <person name="Kiflezghi M."/>
            <person name="Wade K."/>
            <person name="Ball S.L."/>
            <person name="Bradley K.W."/>
            <person name="Asai D.J."/>
            <person name="Bowman C.A."/>
            <person name="Russell D.A."/>
            <person name="Pope W.H."/>
            <person name="Jacobs-Sera D."/>
            <person name="Hendrix R.W."/>
            <person name="Hatfull G.F."/>
        </authorList>
    </citation>
    <scope>NUCLEOTIDE SEQUENCE [LARGE SCALE GENOMIC DNA]</scope>
    <source>
        <strain evidence="2 3">DSM 27710</strain>
    </source>
</reference>
<keyword evidence="1" id="KW-1133">Transmembrane helix</keyword>
<feature type="transmembrane region" description="Helical" evidence="1">
    <location>
        <begin position="70"/>
        <end position="92"/>
    </location>
</feature>
<gene>
    <name evidence="2" type="ORF">AKJ08_1540</name>
</gene>
<name>A0A0K1PC87_9BACT</name>
<evidence type="ECO:0000313" key="3">
    <source>
        <dbReference type="Proteomes" id="UP000055590"/>
    </source>
</evidence>
<organism evidence="2 3">
    <name type="scientific">Vulgatibacter incomptus</name>
    <dbReference type="NCBI Taxonomy" id="1391653"/>
    <lineage>
        <taxon>Bacteria</taxon>
        <taxon>Pseudomonadati</taxon>
        <taxon>Myxococcota</taxon>
        <taxon>Myxococcia</taxon>
        <taxon>Myxococcales</taxon>
        <taxon>Cystobacterineae</taxon>
        <taxon>Vulgatibacteraceae</taxon>
        <taxon>Vulgatibacter</taxon>
    </lineage>
</organism>
<keyword evidence="1" id="KW-0472">Membrane</keyword>
<evidence type="ECO:0000313" key="2">
    <source>
        <dbReference type="EMBL" id="AKU91153.1"/>
    </source>
</evidence>
<dbReference type="AlphaFoldDB" id="A0A0K1PC87"/>
<dbReference type="KEGG" id="vin:AKJ08_1540"/>
<dbReference type="EMBL" id="CP012332">
    <property type="protein sequence ID" value="AKU91153.1"/>
    <property type="molecule type" value="Genomic_DNA"/>
</dbReference>
<accession>A0A0K1PC87</accession>
<feature type="transmembrane region" description="Helical" evidence="1">
    <location>
        <begin position="41"/>
        <end position="58"/>
    </location>
</feature>
<dbReference type="STRING" id="1391653.AKJ08_1540"/>
<protein>
    <submittedName>
        <fullName evidence="2">Uncharacterized protein</fullName>
    </submittedName>
</protein>
<feature type="transmembrane region" description="Helical" evidence="1">
    <location>
        <begin position="104"/>
        <end position="125"/>
    </location>
</feature>